<dbReference type="InterPro" id="IPR036358">
    <property type="entry name" value="BTD_sf"/>
</dbReference>
<feature type="compositionally biased region" description="Low complexity" evidence="7">
    <location>
        <begin position="241"/>
        <end position="250"/>
    </location>
</feature>
<feature type="compositionally biased region" description="Low complexity" evidence="7">
    <location>
        <begin position="715"/>
        <end position="728"/>
    </location>
</feature>
<evidence type="ECO:0000313" key="11">
    <source>
        <dbReference type="Proteomes" id="UP001388673"/>
    </source>
</evidence>
<dbReference type="SUPFAM" id="SSF49417">
    <property type="entry name" value="p53-like transcription factors"/>
    <property type="match status" value="1"/>
</dbReference>
<sequence>MSYQWQPPGYDAQQYSDAPHQTEDEKPLGQGMLDLIGVPQPTLPYTAPGTNGFQNGGMYSYRPALALDTTGSGYLPPQAPTTYPYNPTPGLLPDMGSNNDNDVMTPQFAYQYNNYQTYPQYVAGDYTHANDKYPPPPLFNSYQPVAAESSNNYYQPSQQQGTISPSQLGQDQTLKPTKSFSDLLMGSRESSSSSSSTEGAHDNWNGNVLDDWARPLSRALLNDQLSRPSSAIDFAPPAPKSTTNSTLTSNGTYVNPAPTFSTTAPSPEAIDSAMKEYVNSYNRLAYGERKIVVMSPKVGQKSYGTEKRFLCPHPQASLIGGAWWQKSPDGCIVSPVQPPRVNISLTGEQPVKDAMVSWTNVAGQCLDDKINTKAMTSGDDPFLGNVAGKNLHISDNDGKRREVKALVTVKSPAKHHAGPQGWGMAKNMMKEVATDEVVGVFESKEIKVISKPSKKKSSAKSGELIISHGSTVALFNRVKSQTTSTRYLSVVPDFTRITGSDGRPVTGATPPAYSADRNSMPGFTADANIWESFILWLVDPNKQGGPGLGPPPHPDWPNPPANVIAPNLLAPAIRYNSTVVLQSLQTGVISPVLVIRRIDSEADAVGMDGHVAESPSSLPAGELAGDLVSQLQKVAFELYQPNIMEHLQRDSKYGGFWLSCNQEAVSQQFIHADRRWTAVPVPQRGGSKPNSVPNTPQQRFGVLPMTPHTSSMNLPSTPSSPVSSSSSSLDYFGAHSRKSSSHSLMSPTFSDVPLPSTDGGPVRRQRTGSVGRGPLVRPLHKKRMSTDGSSSGSFEYLPTPMSPESQRMCWTMDVGDTCIWSIVSTEQTTYTFYVPPYATEHVTEPFAPFPIASRVLAPSHSGDKGPAKYQYTTLATVPLVTFYGKNFVKRPDGGPHYLAYFDDTPSSHNEVRCSEVMAAGEPNVPPGLKTSVFLVREDGQCIIPTNLTYP</sequence>
<feature type="region of interest" description="Disordered" evidence="7">
    <location>
        <begin position="152"/>
        <end position="174"/>
    </location>
</feature>
<dbReference type="InterPro" id="IPR040159">
    <property type="entry name" value="CLS_fam"/>
</dbReference>
<evidence type="ECO:0000256" key="1">
    <source>
        <dbReference type="ARBA" id="ARBA00004123"/>
    </source>
</evidence>
<feature type="region of interest" description="Disordered" evidence="7">
    <location>
        <begin position="680"/>
        <end position="799"/>
    </location>
</feature>
<comment type="subcellular location">
    <subcellularLocation>
        <location evidence="1">Nucleus</location>
    </subcellularLocation>
</comment>
<proteinExistence type="inferred from homology"/>
<accession>A0AAW0YZW0</accession>
<dbReference type="GO" id="GO:0001228">
    <property type="term" value="F:DNA-binding transcription activator activity, RNA polymerase II-specific"/>
    <property type="evidence" value="ECO:0007669"/>
    <property type="project" value="InterPro"/>
</dbReference>
<evidence type="ECO:0000259" key="9">
    <source>
        <dbReference type="SMART" id="SM01268"/>
    </source>
</evidence>
<gene>
    <name evidence="10" type="ORF">IAR55_002792</name>
</gene>
<dbReference type="GeneID" id="92180050"/>
<name>A0AAW0YZW0_9TREE</name>
<keyword evidence="6" id="KW-0539">Nucleus</keyword>
<keyword evidence="5" id="KW-0804">Transcription</keyword>
<dbReference type="SUPFAM" id="SSF110217">
    <property type="entry name" value="DNA-binding protein LAG-1 (CSL)"/>
    <property type="match status" value="1"/>
</dbReference>
<dbReference type="PANTHER" id="PTHR10665">
    <property type="entry name" value="RECOMBINING BINDING PROTEIN SUPPRESSOR OF HAIRLESS"/>
    <property type="match status" value="1"/>
</dbReference>
<dbReference type="GO" id="GO:0005634">
    <property type="term" value="C:nucleus"/>
    <property type="evidence" value="ECO:0007669"/>
    <property type="project" value="UniProtKB-SubCell"/>
</dbReference>
<dbReference type="Pfam" id="PF09271">
    <property type="entry name" value="LAG1-DNAbind"/>
    <property type="match status" value="1"/>
</dbReference>
<keyword evidence="3" id="KW-0805">Transcription regulation</keyword>
<dbReference type="Proteomes" id="UP001388673">
    <property type="component" value="Unassembled WGS sequence"/>
</dbReference>
<comment type="similarity">
    <text evidence="2">Belongs to the Su(H) family.</text>
</comment>
<dbReference type="RefSeq" id="XP_066803404.1">
    <property type="nucleotide sequence ID" value="XM_066945903.1"/>
</dbReference>
<dbReference type="SMART" id="SM01268">
    <property type="entry name" value="BTD"/>
    <property type="match status" value="1"/>
</dbReference>
<dbReference type="KEGG" id="kne:92180050"/>
<comment type="caution">
    <text evidence="10">The sequence shown here is derived from an EMBL/GenBank/DDBJ whole genome shotgun (WGS) entry which is preliminary data.</text>
</comment>
<evidence type="ECO:0000256" key="5">
    <source>
        <dbReference type="ARBA" id="ARBA00023163"/>
    </source>
</evidence>
<dbReference type="GO" id="GO:0000978">
    <property type="term" value="F:RNA polymerase II cis-regulatory region sequence-specific DNA binding"/>
    <property type="evidence" value="ECO:0007669"/>
    <property type="project" value="InterPro"/>
</dbReference>
<feature type="domain" description="Beta-trefoil DNA-binding" evidence="9">
    <location>
        <begin position="464"/>
        <end position="751"/>
    </location>
</feature>
<evidence type="ECO:0000256" key="7">
    <source>
        <dbReference type="SAM" id="MobiDB-lite"/>
    </source>
</evidence>
<dbReference type="EMBL" id="JBCAWK010000005">
    <property type="protein sequence ID" value="KAK8858563.1"/>
    <property type="molecule type" value="Genomic_DNA"/>
</dbReference>
<evidence type="ECO:0000256" key="3">
    <source>
        <dbReference type="ARBA" id="ARBA00023015"/>
    </source>
</evidence>
<feature type="region of interest" description="Disordered" evidence="7">
    <location>
        <begin position="229"/>
        <end position="250"/>
    </location>
</feature>
<keyword evidence="11" id="KW-1185">Reference proteome</keyword>
<dbReference type="InterPro" id="IPR015351">
    <property type="entry name" value="RBP-J/Cbf11/Cbf12_DNA-bd"/>
</dbReference>
<dbReference type="AlphaFoldDB" id="A0AAW0YZW0"/>
<evidence type="ECO:0000313" key="10">
    <source>
        <dbReference type="EMBL" id="KAK8858563.1"/>
    </source>
</evidence>
<feature type="domain" description="RBP-J/Cbf11/Cbf12 DNA binding" evidence="8">
    <location>
        <begin position="290"/>
        <end position="463"/>
    </location>
</feature>
<dbReference type="Gene3D" id="2.60.40.1450">
    <property type="entry name" value="LAG1, DNA binding domain"/>
    <property type="match status" value="1"/>
</dbReference>
<protein>
    <recommendedName>
        <fullName evidence="12">LAG1-DNAbind-domain-containing protein</fullName>
    </recommendedName>
</protein>
<evidence type="ECO:0000256" key="2">
    <source>
        <dbReference type="ARBA" id="ARBA00009704"/>
    </source>
</evidence>
<feature type="region of interest" description="Disordered" evidence="7">
    <location>
        <begin position="184"/>
        <end position="203"/>
    </location>
</feature>
<dbReference type="SMART" id="SM01267">
    <property type="entry name" value="LAG1_DNAbind"/>
    <property type="match status" value="1"/>
</dbReference>
<feature type="compositionally biased region" description="Polar residues" evidence="7">
    <location>
        <begin position="688"/>
        <end position="698"/>
    </location>
</feature>
<organism evidence="10 11">
    <name type="scientific">Kwoniella newhampshirensis</name>
    <dbReference type="NCBI Taxonomy" id="1651941"/>
    <lineage>
        <taxon>Eukaryota</taxon>
        <taxon>Fungi</taxon>
        <taxon>Dikarya</taxon>
        <taxon>Basidiomycota</taxon>
        <taxon>Agaricomycotina</taxon>
        <taxon>Tremellomycetes</taxon>
        <taxon>Tremellales</taxon>
        <taxon>Cryptococcaceae</taxon>
        <taxon>Kwoniella</taxon>
    </lineage>
</organism>
<keyword evidence="4" id="KW-0238">DNA-binding</keyword>
<reference evidence="10 11" key="1">
    <citation type="journal article" date="2024" name="bioRxiv">
        <title>Comparative genomics of Cryptococcus and Kwoniella reveals pathogenesis evolution and contrasting karyotype dynamics via intercentromeric recombination or chromosome fusion.</title>
        <authorList>
            <person name="Coelho M.A."/>
            <person name="David-Palma M."/>
            <person name="Shea T."/>
            <person name="Bowers K."/>
            <person name="McGinley-Smith S."/>
            <person name="Mohammad A.W."/>
            <person name="Gnirke A."/>
            <person name="Yurkov A.M."/>
            <person name="Nowrousian M."/>
            <person name="Sun S."/>
            <person name="Cuomo C.A."/>
            <person name="Heitman J."/>
        </authorList>
    </citation>
    <scope>NUCLEOTIDE SEQUENCE [LARGE SCALE GENOMIC DNA]</scope>
    <source>
        <strain evidence="10 11">CBS 13917</strain>
    </source>
</reference>
<evidence type="ECO:0000256" key="4">
    <source>
        <dbReference type="ARBA" id="ARBA00023125"/>
    </source>
</evidence>
<dbReference type="InterPro" id="IPR008967">
    <property type="entry name" value="p53-like_TF_DNA-bd_sf"/>
</dbReference>
<feature type="region of interest" description="Disordered" evidence="7">
    <location>
        <begin position="1"/>
        <end position="27"/>
    </location>
</feature>
<evidence type="ECO:0000256" key="6">
    <source>
        <dbReference type="ARBA" id="ARBA00023242"/>
    </source>
</evidence>
<evidence type="ECO:0008006" key="12">
    <source>
        <dbReference type="Google" id="ProtNLM"/>
    </source>
</evidence>
<feature type="compositionally biased region" description="Polar residues" evidence="7">
    <location>
        <begin position="161"/>
        <end position="174"/>
    </location>
</feature>
<dbReference type="InterPro" id="IPR037095">
    <property type="entry name" value="RBP-J/Cbf11_DNA-bd_sf"/>
</dbReference>
<evidence type="ECO:0000259" key="8">
    <source>
        <dbReference type="SMART" id="SM01267"/>
    </source>
</evidence>
<dbReference type="InterPro" id="IPR015350">
    <property type="entry name" value="Beta-trefoil_DNA-bd_dom"/>
</dbReference>
<dbReference type="FunFam" id="2.60.40.1450:FF:000003">
    <property type="entry name" value="Related to J kappa-recombination signal binding protein"/>
    <property type="match status" value="1"/>
</dbReference>